<dbReference type="SUPFAM" id="SSF50978">
    <property type="entry name" value="WD40 repeat-like"/>
    <property type="match status" value="1"/>
</dbReference>
<evidence type="ECO:0000313" key="6">
    <source>
        <dbReference type="Proteomes" id="UP000001640"/>
    </source>
</evidence>
<feature type="region of interest" description="Disordered" evidence="4">
    <location>
        <begin position="92"/>
        <end position="114"/>
    </location>
</feature>
<evidence type="ECO:0000256" key="1">
    <source>
        <dbReference type="ARBA" id="ARBA00022574"/>
    </source>
</evidence>
<dbReference type="InterPro" id="IPR015943">
    <property type="entry name" value="WD40/YVTN_repeat-like_dom_sf"/>
</dbReference>
<reference evidence="5 6" key="1">
    <citation type="journal article" date="2011" name="Proc. Natl. Acad. Sci. U.S.A.">
        <title>Evolutionary erosion of yeast sex chromosomes by mating-type switching accidents.</title>
        <authorList>
            <person name="Gordon J.L."/>
            <person name="Armisen D."/>
            <person name="Proux-Wera E."/>
            <person name="Oheigeartaigh S.S."/>
            <person name="Byrne K.P."/>
            <person name="Wolfe K.H."/>
        </authorList>
    </citation>
    <scope>NUCLEOTIDE SEQUENCE [LARGE SCALE GENOMIC DNA]</scope>
    <source>
        <strain evidence="6">ATCC 76901 / BCRC 22586 / CBS 4309 / NBRC 1992 / NRRL Y-12630</strain>
    </source>
</reference>
<dbReference type="SUPFAM" id="SSF158230">
    <property type="entry name" value="PRP4-like"/>
    <property type="match status" value="1"/>
</dbReference>
<dbReference type="GeneID" id="96901550"/>
<dbReference type="GO" id="GO:0030621">
    <property type="term" value="F:U4 snRNA binding"/>
    <property type="evidence" value="ECO:0007669"/>
    <property type="project" value="TreeGrafter"/>
</dbReference>
<dbReference type="PROSITE" id="PS00678">
    <property type="entry name" value="WD_REPEATS_1"/>
    <property type="match status" value="3"/>
</dbReference>
<feature type="repeat" description="WD" evidence="3">
    <location>
        <begin position="271"/>
        <end position="312"/>
    </location>
</feature>
<evidence type="ECO:0000313" key="5">
    <source>
        <dbReference type="EMBL" id="CCC68075.1"/>
    </source>
</evidence>
<dbReference type="PROSITE" id="PS50082">
    <property type="entry name" value="WD_REPEATS_2"/>
    <property type="match status" value="4"/>
</dbReference>
<dbReference type="PROSITE" id="PS50294">
    <property type="entry name" value="WD_REPEATS_REGION"/>
    <property type="match status" value="4"/>
</dbReference>
<dbReference type="Proteomes" id="UP000001640">
    <property type="component" value="Chromosome 1"/>
</dbReference>
<dbReference type="GO" id="GO:0017070">
    <property type="term" value="F:U6 snRNA binding"/>
    <property type="evidence" value="ECO:0007669"/>
    <property type="project" value="TreeGrafter"/>
</dbReference>
<reference key="2">
    <citation type="submission" date="2011-08" db="EMBL/GenBank/DDBJ databases">
        <title>Genome sequence of Naumovozyma castellii.</title>
        <authorList>
            <person name="Gordon J.L."/>
            <person name="Armisen D."/>
            <person name="Proux-Wera E."/>
            <person name="OhEigeartaigh S.S."/>
            <person name="Byrne K.P."/>
            <person name="Wolfe K.H."/>
        </authorList>
    </citation>
    <scope>NUCLEOTIDE SEQUENCE</scope>
    <source>
        <strain>Type strain:CBS 4309</strain>
    </source>
</reference>
<organism evidence="5 6">
    <name type="scientific">Naumovozyma castellii</name>
    <name type="common">Yeast</name>
    <name type="synonym">Saccharomyces castellii</name>
    <dbReference type="NCBI Taxonomy" id="27288"/>
    <lineage>
        <taxon>Eukaryota</taxon>
        <taxon>Fungi</taxon>
        <taxon>Dikarya</taxon>
        <taxon>Ascomycota</taxon>
        <taxon>Saccharomycotina</taxon>
        <taxon>Saccharomycetes</taxon>
        <taxon>Saccharomycetales</taxon>
        <taxon>Saccharomycetaceae</taxon>
        <taxon>Naumovozyma</taxon>
    </lineage>
</organism>
<dbReference type="GO" id="GO:0000393">
    <property type="term" value="P:spliceosomal conformational changes to generate catalytic conformation"/>
    <property type="evidence" value="ECO:0007669"/>
    <property type="project" value="EnsemblFungi"/>
</dbReference>
<evidence type="ECO:0000256" key="2">
    <source>
        <dbReference type="ARBA" id="ARBA00022737"/>
    </source>
</evidence>
<dbReference type="GO" id="GO:0046540">
    <property type="term" value="C:U4/U6 x U5 tri-snRNP complex"/>
    <property type="evidence" value="ECO:0007669"/>
    <property type="project" value="EnsemblFungi"/>
</dbReference>
<evidence type="ECO:0000256" key="3">
    <source>
        <dbReference type="PROSITE-ProRule" id="PRU00221"/>
    </source>
</evidence>
<dbReference type="Gene3D" id="2.130.10.10">
    <property type="entry name" value="YVTN repeat-like/Quinoprotein amine dehydrogenase"/>
    <property type="match status" value="3"/>
</dbReference>
<dbReference type="GO" id="GO:0034247">
    <property type="term" value="P:snoRNA splicing"/>
    <property type="evidence" value="ECO:0007669"/>
    <property type="project" value="EnsemblFungi"/>
</dbReference>
<dbReference type="OMA" id="LNEPICY"/>
<dbReference type="RefSeq" id="XP_003674453.1">
    <property type="nucleotide sequence ID" value="XM_003674405.1"/>
</dbReference>
<dbReference type="InterPro" id="IPR001680">
    <property type="entry name" value="WD40_rpt"/>
</dbReference>
<proteinExistence type="predicted"/>
<keyword evidence="1 3" id="KW-0853">WD repeat</keyword>
<keyword evidence="2" id="KW-0677">Repeat</keyword>
<dbReference type="InterPro" id="IPR036285">
    <property type="entry name" value="PRP4-like_sf"/>
</dbReference>
<dbReference type="PRINTS" id="PR00320">
    <property type="entry name" value="GPROTEINBRPT"/>
</dbReference>
<dbReference type="FunFam" id="2.130.10.10:FF:000411">
    <property type="entry name" value="U4/U6 small nuclear ribonucleoprotein Prp4"/>
    <property type="match status" value="1"/>
</dbReference>
<dbReference type="InterPro" id="IPR019775">
    <property type="entry name" value="WD40_repeat_CS"/>
</dbReference>
<dbReference type="EMBL" id="HE576752">
    <property type="protein sequence ID" value="CCC68075.1"/>
    <property type="molecule type" value="Genomic_DNA"/>
</dbReference>
<dbReference type="PANTHER" id="PTHR19846:SF0">
    <property type="entry name" value="PRE-MRNA PROCESSING FACTOR 4"/>
    <property type="match status" value="1"/>
</dbReference>
<accession>G0V9C4</accession>
<protein>
    <submittedName>
        <fullName evidence="5">Uncharacterized protein</fullName>
    </submittedName>
</protein>
<dbReference type="InterPro" id="IPR036322">
    <property type="entry name" value="WD40_repeat_dom_sf"/>
</dbReference>
<dbReference type="CDD" id="cd00200">
    <property type="entry name" value="WD40"/>
    <property type="match status" value="1"/>
</dbReference>
<dbReference type="STRING" id="1064592.G0V9C4"/>
<evidence type="ECO:0000256" key="4">
    <source>
        <dbReference type="SAM" id="MobiDB-lite"/>
    </source>
</evidence>
<dbReference type="HOGENOM" id="CLU_000288_57_20_1"/>
<keyword evidence="6" id="KW-1185">Reference proteome</keyword>
<dbReference type="eggNOG" id="KOG0272">
    <property type="taxonomic scope" value="Eukaryota"/>
</dbReference>
<name>G0V9C4_NAUCA</name>
<dbReference type="InterPro" id="IPR020472">
    <property type="entry name" value="WD40_PAC1"/>
</dbReference>
<dbReference type="SMART" id="SM00320">
    <property type="entry name" value="WD40"/>
    <property type="match status" value="7"/>
</dbReference>
<sequence length="474" mass="53286">MGARRVNLEDIDVDIDYTVAGQEENVGTALRRLEFQRQQRLQLVPTDDLEVRTVLGLLNEPEETLNEDKFSRRERLAELLFNNEEHLNTYKNSSLYHGHSNPDPISSTDGSKIEEEDEDFYTPATAKLIEARKFILPYSIDRSMKRLQSMKERALNFDIGKEINTRRQLNQHLEKMQLVGSQIVSIRPISKVCLMSDNALCATGSWAGDIKILDTKTLDVISGIENGHDGKIGGLAWNSTNTHLVSGADDCLVKIHSFDPDVKIIKELTALQGHTGRVVNVDFHPSGRFVASASFDMTWRLWDIESETELQFQEGHGKEVYSLSFQNDGALLCSGGLDNAAIVWDVRTGKSIMNLQGHAKPIYSVDWSPDGYHIATGGGDGVINIWDIRKTTETTRLLAHNNIVTGVRFQKSTGHCLVSCGYDKQIRIYSSDNWIQVKTLEGHTDKILDVDISEDAQLIVSSGWDRSLKLWKQE</sequence>
<dbReference type="PANTHER" id="PTHR19846">
    <property type="entry name" value="WD40 REPEAT PROTEIN"/>
    <property type="match status" value="1"/>
</dbReference>
<feature type="repeat" description="WD" evidence="3">
    <location>
        <begin position="440"/>
        <end position="474"/>
    </location>
</feature>
<dbReference type="Pfam" id="PF00400">
    <property type="entry name" value="WD40"/>
    <property type="match status" value="6"/>
</dbReference>
<dbReference type="InParanoid" id="G0V9C4"/>
<dbReference type="AlphaFoldDB" id="G0V9C4"/>
<dbReference type="KEGG" id="ncs:NCAS_0A15170"/>
<feature type="repeat" description="WD" evidence="3">
    <location>
        <begin position="355"/>
        <end position="396"/>
    </location>
</feature>
<dbReference type="OrthoDB" id="540662at2759"/>
<gene>
    <name evidence="5" type="primary">NCAS0A15170</name>
    <name evidence="5" type="ordered locus">NCAS_0A15170</name>
</gene>
<feature type="repeat" description="WD" evidence="3">
    <location>
        <begin position="313"/>
        <end position="354"/>
    </location>
</feature>
<dbReference type="FunCoup" id="G0V9C4">
    <property type="interactions" value="492"/>
</dbReference>